<comment type="subcellular location">
    <subcellularLocation>
        <location evidence="1">Cell membrane</location>
        <topology evidence="1">Multi-pass membrane protein</topology>
    </subcellularLocation>
</comment>
<dbReference type="InterPro" id="IPR000700">
    <property type="entry name" value="PAS-assoc_C"/>
</dbReference>
<dbReference type="Gene3D" id="3.30.70.270">
    <property type="match status" value="1"/>
</dbReference>
<dbReference type="SMART" id="SM00091">
    <property type="entry name" value="PAS"/>
    <property type="match status" value="3"/>
</dbReference>
<dbReference type="PANTHER" id="PTHR44757:SF2">
    <property type="entry name" value="BIOFILM ARCHITECTURE MAINTENANCE PROTEIN MBAA"/>
    <property type="match status" value="1"/>
</dbReference>
<feature type="transmembrane region" description="Helical" evidence="6">
    <location>
        <begin position="6"/>
        <end position="23"/>
    </location>
</feature>
<dbReference type="InterPro" id="IPR000014">
    <property type="entry name" value="PAS"/>
</dbReference>
<feature type="domain" description="PAS" evidence="7">
    <location>
        <begin position="335"/>
        <end position="405"/>
    </location>
</feature>
<dbReference type="NCBIfam" id="TIGR00229">
    <property type="entry name" value="sensory_box"/>
    <property type="match status" value="3"/>
</dbReference>
<dbReference type="SMART" id="SM00267">
    <property type="entry name" value="GGDEF"/>
    <property type="match status" value="1"/>
</dbReference>
<dbReference type="SUPFAM" id="SSF141868">
    <property type="entry name" value="EAL domain-like"/>
    <property type="match status" value="1"/>
</dbReference>
<dbReference type="InterPro" id="IPR013656">
    <property type="entry name" value="PAS_4"/>
</dbReference>
<dbReference type="InterPro" id="IPR000160">
    <property type="entry name" value="GGDEF_dom"/>
</dbReference>
<dbReference type="InterPro" id="IPR011620">
    <property type="entry name" value="Sig_transdc_His_kinase_LytS_TM"/>
</dbReference>
<dbReference type="PROSITE" id="PS50112">
    <property type="entry name" value="PAS"/>
    <property type="match status" value="3"/>
</dbReference>
<dbReference type="InterPro" id="IPR001610">
    <property type="entry name" value="PAC"/>
</dbReference>
<feature type="transmembrane region" description="Helical" evidence="6">
    <location>
        <begin position="66"/>
        <end position="89"/>
    </location>
</feature>
<dbReference type="SMART" id="SM00086">
    <property type="entry name" value="PAC"/>
    <property type="match status" value="3"/>
</dbReference>
<dbReference type="GO" id="GO:0000155">
    <property type="term" value="F:phosphorelay sensor kinase activity"/>
    <property type="evidence" value="ECO:0007669"/>
    <property type="project" value="InterPro"/>
</dbReference>
<dbReference type="RefSeq" id="WP_177172844.1">
    <property type="nucleotide sequence ID" value="NZ_FOGD01000003.1"/>
</dbReference>
<feature type="domain" description="EAL" evidence="9">
    <location>
        <begin position="756"/>
        <end position="1010"/>
    </location>
</feature>
<name>A0A1H9K3E0_9BURK</name>
<evidence type="ECO:0000256" key="4">
    <source>
        <dbReference type="ARBA" id="ARBA00022989"/>
    </source>
</evidence>
<evidence type="ECO:0000256" key="1">
    <source>
        <dbReference type="ARBA" id="ARBA00004651"/>
    </source>
</evidence>
<evidence type="ECO:0000313" key="11">
    <source>
        <dbReference type="EMBL" id="SEQ93467.1"/>
    </source>
</evidence>
<feature type="domain" description="PAC" evidence="8">
    <location>
        <begin position="282"/>
        <end position="334"/>
    </location>
</feature>
<dbReference type="InterPro" id="IPR013655">
    <property type="entry name" value="PAS_fold_3"/>
</dbReference>
<feature type="domain" description="PAC" evidence="8">
    <location>
        <begin position="404"/>
        <end position="459"/>
    </location>
</feature>
<dbReference type="FunFam" id="3.30.70.270:FF:000001">
    <property type="entry name" value="Diguanylate cyclase domain protein"/>
    <property type="match status" value="1"/>
</dbReference>
<dbReference type="InterPro" id="IPR035965">
    <property type="entry name" value="PAS-like_dom_sf"/>
</dbReference>
<dbReference type="InterPro" id="IPR035919">
    <property type="entry name" value="EAL_sf"/>
</dbReference>
<protein>
    <submittedName>
        <fullName evidence="11">PAS domain S-box-containing protein/diguanylate cyclase (GGDEF) domain-containing protein</fullName>
    </submittedName>
</protein>
<evidence type="ECO:0000259" key="9">
    <source>
        <dbReference type="PROSITE" id="PS50883"/>
    </source>
</evidence>
<evidence type="ECO:0000256" key="5">
    <source>
        <dbReference type="ARBA" id="ARBA00023136"/>
    </source>
</evidence>
<dbReference type="PROSITE" id="PS50887">
    <property type="entry name" value="GGDEF"/>
    <property type="match status" value="1"/>
</dbReference>
<keyword evidence="4 6" id="KW-1133">Transmembrane helix</keyword>
<dbReference type="GO" id="GO:0005886">
    <property type="term" value="C:plasma membrane"/>
    <property type="evidence" value="ECO:0007669"/>
    <property type="project" value="UniProtKB-SubCell"/>
</dbReference>
<dbReference type="SMART" id="SM00052">
    <property type="entry name" value="EAL"/>
    <property type="match status" value="1"/>
</dbReference>
<feature type="domain" description="PAC" evidence="8">
    <location>
        <begin position="529"/>
        <end position="581"/>
    </location>
</feature>
<dbReference type="PROSITE" id="PS50883">
    <property type="entry name" value="EAL"/>
    <property type="match status" value="1"/>
</dbReference>
<dbReference type="InterPro" id="IPR043128">
    <property type="entry name" value="Rev_trsase/Diguanyl_cyclase"/>
</dbReference>
<dbReference type="SUPFAM" id="SSF55785">
    <property type="entry name" value="PYP-like sensor domain (PAS domain)"/>
    <property type="match status" value="3"/>
</dbReference>
<dbReference type="EMBL" id="FOGD01000003">
    <property type="protein sequence ID" value="SEQ93467.1"/>
    <property type="molecule type" value="Genomic_DNA"/>
</dbReference>
<evidence type="ECO:0000256" key="2">
    <source>
        <dbReference type="ARBA" id="ARBA00022475"/>
    </source>
</evidence>
<feature type="transmembrane region" description="Helical" evidence="6">
    <location>
        <begin position="162"/>
        <end position="182"/>
    </location>
</feature>
<feature type="transmembrane region" description="Helical" evidence="6">
    <location>
        <begin position="101"/>
        <end position="120"/>
    </location>
</feature>
<feature type="domain" description="PAS" evidence="7">
    <location>
        <begin position="456"/>
        <end position="503"/>
    </location>
</feature>
<dbReference type="CDD" id="cd00130">
    <property type="entry name" value="PAS"/>
    <property type="match status" value="3"/>
</dbReference>
<sequence length="1020" mass="112587">MILALINNIAFLVALVAAGQIVISRFHKNPLNRQLLLGLLFGGVTLLGIANPLNFSPGVIFDGRSIVLSVVGVVGGGTAALIAAVMAALYRYHLGGVGMPVGIAVALASALLGVLARQWWLRQRSPPQPMHYWALGVVVQLMQLAAFTQVPNQAGYAFIAQAWWLLLLFYPLATMLLCLIFRNHEQQLIDLHALSCAQAAVTAAETASRERFHAYFDHSIVGLAITSPEKGWIEVNEALCAMLGYTRDELTHTTWTELTYPEDLAPDLVQFNRMLTGDINSYTLDKRFIHKDGHLVYTRLAISHVRKADGNIDYVVAMVDDISERKKAQMASDAVRRQLQATLDALPDLLFEMDAEGRIFNYHSHRNHLLAVPPEVFIGKRVADLLPPDAVSACQQAIDEATQKGFSTGLTYQLALQQGLFWFELSVAPLHADAQVGQRFIMICRDITDRMRANESLRQAASVFSHTREGIAITDVDGAILNINQAFTCITGYSREDVIGQKLHMLNSGRQDTGFYQAMWDDLAHQGHWSGEIWNRRKDGEVIVERLTISAVRDQQGTTQQYVGLFSDITDIKAHQSQLEHIAHFDALTNLPNRVLLAECVQQAMGRAVRHQQQLAVIYLDLDGFKVINDQYGHGVGDHMLITLAHRIKDTLRAGDTMARLGGDEFVAVLIDLEDTSACLPLLKQVLAAAALPVQMGDLSLQVSASLGVTFYPQAHDMDADQLLRQADQAMYQAKVAGKNRYCIFDAAQDSSIRDHHESLERIRLALESGEFVLYYQPKVNMHSGKVIGAEALIRWQHPDKGLLAPATFLPVIENHPLAVKMGEWVTDTAMHQMELWQAAGLVLPVSVNIGARQLQQGDFVERLQVILAKHPQVHPSCLELEVLETSALSDMGQVSQVIDDCAKMGVKFALDDFGTGYSSLTYLKRLHVGMLKIDQSFVRDMLEDPEDLAILEGVIGLAAAFKREVIAEGVETVAHGTALLQLGCQLAQGYGIARPMPADKMPAWVATWQPHVAWGAGHK</sequence>
<evidence type="ECO:0000259" key="8">
    <source>
        <dbReference type="PROSITE" id="PS50113"/>
    </source>
</evidence>
<dbReference type="CDD" id="cd01949">
    <property type="entry name" value="GGDEF"/>
    <property type="match status" value="1"/>
</dbReference>
<dbReference type="PROSITE" id="PS50113">
    <property type="entry name" value="PAC"/>
    <property type="match status" value="3"/>
</dbReference>
<gene>
    <name evidence="11" type="ORF">SAMN02982919_01429</name>
</gene>
<dbReference type="Proteomes" id="UP000199766">
    <property type="component" value="Unassembled WGS sequence"/>
</dbReference>
<dbReference type="PANTHER" id="PTHR44757">
    <property type="entry name" value="DIGUANYLATE CYCLASE DGCP"/>
    <property type="match status" value="1"/>
</dbReference>
<keyword evidence="3 6" id="KW-0812">Transmembrane</keyword>
<evidence type="ECO:0000313" key="12">
    <source>
        <dbReference type="Proteomes" id="UP000199766"/>
    </source>
</evidence>
<dbReference type="Gene3D" id="3.30.450.20">
    <property type="entry name" value="PAS domain"/>
    <property type="match status" value="3"/>
</dbReference>
<dbReference type="GO" id="GO:0071555">
    <property type="term" value="P:cell wall organization"/>
    <property type="evidence" value="ECO:0007669"/>
    <property type="project" value="InterPro"/>
</dbReference>
<dbReference type="SUPFAM" id="SSF55073">
    <property type="entry name" value="Nucleotide cyclase"/>
    <property type="match status" value="1"/>
</dbReference>
<proteinExistence type="predicted"/>
<dbReference type="Pfam" id="PF00990">
    <property type="entry name" value="GGDEF"/>
    <property type="match status" value="1"/>
</dbReference>
<evidence type="ECO:0000259" key="10">
    <source>
        <dbReference type="PROSITE" id="PS50887"/>
    </source>
</evidence>
<evidence type="ECO:0000256" key="3">
    <source>
        <dbReference type="ARBA" id="ARBA00022692"/>
    </source>
</evidence>
<dbReference type="Pfam" id="PF00563">
    <property type="entry name" value="EAL"/>
    <property type="match status" value="1"/>
</dbReference>
<accession>A0A1H9K3E0</accession>
<keyword evidence="5 6" id="KW-0472">Membrane</keyword>
<evidence type="ECO:0000259" key="7">
    <source>
        <dbReference type="PROSITE" id="PS50112"/>
    </source>
</evidence>
<dbReference type="CDD" id="cd01948">
    <property type="entry name" value="EAL"/>
    <property type="match status" value="1"/>
</dbReference>
<dbReference type="STRING" id="180197.SAMN02982919_01429"/>
<dbReference type="InterPro" id="IPR029787">
    <property type="entry name" value="Nucleotide_cyclase"/>
</dbReference>
<dbReference type="Pfam" id="PF13426">
    <property type="entry name" value="PAS_9"/>
    <property type="match status" value="1"/>
</dbReference>
<dbReference type="Gene3D" id="3.20.20.450">
    <property type="entry name" value="EAL domain"/>
    <property type="match status" value="1"/>
</dbReference>
<dbReference type="Pfam" id="PF08448">
    <property type="entry name" value="PAS_4"/>
    <property type="match status" value="1"/>
</dbReference>
<dbReference type="Pfam" id="PF08447">
    <property type="entry name" value="PAS_3"/>
    <property type="match status" value="1"/>
</dbReference>
<dbReference type="NCBIfam" id="TIGR00254">
    <property type="entry name" value="GGDEF"/>
    <property type="match status" value="1"/>
</dbReference>
<feature type="domain" description="PAS" evidence="7">
    <location>
        <begin position="208"/>
        <end position="278"/>
    </location>
</feature>
<feature type="domain" description="GGDEF" evidence="10">
    <location>
        <begin position="613"/>
        <end position="747"/>
    </location>
</feature>
<dbReference type="Pfam" id="PF07694">
    <property type="entry name" value="5TM-5TMR_LYT"/>
    <property type="match status" value="1"/>
</dbReference>
<dbReference type="AlphaFoldDB" id="A0A1H9K3E0"/>
<dbReference type="InterPro" id="IPR052155">
    <property type="entry name" value="Biofilm_reg_signaling"/>
</dbReference>
<dbReference type="InterPro" id="IPR001633">
    <property type="entry name" value="EAL_dom"/>
</dbReference>
<reference evidence="11 12" key="1">
    <citation type="submission" date="2016-10" db="EMBL/GenBank/DDBJ databases">
        <authorList>
            <person name="de Groot N.N."/>
        </authorList>
    </citation>
    <scope>NUCLEOTIDE SEQUENCE [LARGE SCALE GENOMIC DNA]</scope>
    <source>
        <strain evidence="11 12">ATCC 35958</strain>
    </source>
</reference>
<keyword evidence="12" id="KW-1185">Reference proteome</keyword>
<organism evidence="11 12">
    <name type="scientific">Giesbergeria anulus</name>
    <dbReference type="NCBI Taxonomy" id="180197"/>
    <lineage>
        <taxon>Bacteria</taxon>
        <taxon>Pseudomonadati</taxon>
        <taxon>Pseudomonadota</taxon>
        <taxon>Betaproteobacteria</taxon>
        <taxon>Burkholderiales</taxon>
        <taxon>Comamonadaceae</taxon>
        <taxon>Giesbergeria</taxon>
    </lineage>
</organism>
<keyword evidence="2" id="KW-1003">Cell membrane</keyword>
<feature type="transmembrane region" description="Helical" evidence="6">
    <location>
        <begin position="35"/>
        <end position="54"/>
    </location>
</feature>
<evidence type="ECO:0000256" key="6">
    <source>
        <dbReference type="SAM" id="Phobius"/>
    </source>
</evidence>